<keyword evidence="5 6" id="KW-0472">Membrane</keyword>
<dbReference type="NCBIfam" id="TIGR01933">
    <property type="entry name" value="hflK"/>
    <property type="match status" value="1"/>
</dbReference>
<feature type="domain" description="Band 7" evidence="7">
    <location>
        <begin position="35"/>
        <end position="215"/>
    </location>
</feature>
<dbReference type="Gene3D" id="3.30.479.30">
    <property type="entry name" value="Band 7 domain"/>
    <property type="match status" value="1"/>
</dbReference>
<dbReference type="EMBL" id="AWVH01000030">
    <property type="protein sequence ID" value="ERJ93117.1"/>
    <property type="molecule type" value="Genomic_DNA"/>
</dbReference>
<protein>
    <recommendedName>
        <fullName evidence="6">Protein HflK</fullName>
    </recommendedName>
</protein>
<comment type="subcellular location">
    <subcellularLocation>
        <location evidence="1">Membrane</location>
        <topology evidence="1">Single-pass membrane protein</topology>
    </subcellularLocation>
</comment>
<dbReference type="Pfam" id="PF01145">
    <property type="entry name" value="Band_7"/>
    <property type="match status" value="1"/>
</dbReference>
<proteinExistence type="inferred from homology"/>
<dbReference type="InterPro" id="IPR010201">
    <property type="entry name" value="HflK"/>
</dbReference>
<feature type="transmembrane region" description="Helical" evidence="6">
    <location>
        <begin position="20"/>
        <end position="40"/>
    </location>
</feature>
<evidence type="ECO:0000256" key="5">
    <source>
        <dbReference type="ARBA" id="ARBA00023136"/>
    </source>
</evidence>
<dbReference type="SMART" id="SM00244">
    <property type="entry name" value="PHB"/>
    <property type="match status" value="1"/>
</dbReference>
<comment type="function">
    <text evidence="6">HflC and HflK could encode or regulate a protease.</text>
</comment>
<keyword evidence="3 6" id="KW-0812">Transmembrane</keyword>
<comment type="caution">
    <text evidence="8">The sequence shown here is derived from an EMBL/GenBank/DDBJ whole genome shotgun (WGS) entry which is preliminary data.</text>
</comment>
<evidence type="ECO:0000313" key="8">
    <source>
        <dbReference type="EMBL" id="ERJ93117.1"/>
    </source>
</evidence>
<evidence type="ECO:0000256" key="4">
    <source>
        <dbReference type="ARBA" id="ARBA00022989"/>
    </source>
</evidence>
<dbReference type="InterPro" id="IPR036013">
    <property type="entry name" value="Band_7/SPFH_dom_sf"/>
</dbReference>
<organism evidence="8 9">
    <name type="scientific">Treponema lecithinolyticum ATCC 700332</name>
    <dbReference type="NCBI Taxonomy" id="1321815"/>
    <lineage>
        <taxon>Bacteria</taxon>
        <taxon>Pseudomonadati</taxon>
        <taxon>Spirochaetota</taxon>
        <taxon>Spirochaetia</taxon>
        <taxon>Spirochaetales</taxon>
        <taxon>Treponemataceae</taxon>
        <taxon>Treponema</taxon>
    </lineage>
</organism>
<name>A0ABN0NYV5_TRELE</name>
<evidence type="ECO:0000256" key="1">
    <source>
        <dbReference type="ARBA" id="ARBA00004167"/>
    </source>
</evidence>
<dbReference type="InterPro" id="IPR050710">
    <property type="entry name" value="Band7/mec-2_domain"/>
</dbReference>
<dbReference type="PANTHER" id="PTHR43327:SF2">
    <property type="entry name" value="MODULATOR OF FTSH PROTEASE HFLK"/>
    <property type="match status" value="1"/>
</dbReference>
<accession>A0ABN0NYV5</accession>
<dbReference type="CDD" id="cd03404">
    <property type="entry name" value="SPFH_HflK"/>
    <property type="match status" value="1"/>
</dbReference>
<reference evidence="8 9" key="1">
    <citation type="submission" date="2013-08" db="EMBL/GenBank/DDBJ databases">
        <authorList>
            <person name="Weinstock G."/>
            <person name="Sodergren E."/>
            <person name="Wylie T."/>
            <person name="Fulton L."/>
            <person name="Fulton R."/>
            <person name="Fronick C."/>
            <person name="O'Laughlin M."/>
            <person name="Godfrey J."/>
            <person name="Miner T."/>
            <person name="Herter B."/>
            <person name="Appelbaum E."/>
            <person name="Cordes M."/>
            <person name="Lek S."/>
            <person name="Wollam A."/>
            <person name="Pepin K.H."/>
            <person name="Palsikar V.B."/>
            <person name="Mitreva M."/>
            <person name="Wilson R.K."/>
        </authorList>
    </citation>
    <scope>NUCLEOTIDE SEQUENCE [LARGE SCALE GENOMIC DNA]</scope>
    <source>
        <strain evidence="8 9">ATCC 700332</strain>
    </source>
</reference>
<dbReference type="InterPro" id="IPR001107">
    <property type="entry name" value="Band_7"/>
</dbReference>
<evidence type="ECO:0000256" key="2">
    <source>
        <dbReference type="ARBA" id="ARBA00006971"/>
    </source>
</evidence>
<gene>
    <name evidence="8" type="ORF">HMPREF9193_01117</name>
</gene>
<dbReference type="RefSeq" id="WP_021687328.1">
    <property type="nucleotide sequence ID" value="NZ_KI260566.1"/>
</dbReference>
<comment type="similarity">
    <text evidence="2 6">Belongs to the band 7/mec-2 family. HflK subfamily.</text>
</comment>
<keyword evidence="9" id="KW-1185">Reference proteome</keyword>
<sequence length="325" mass="36445">MDTKGTPFKNRKLKLNSASILTILCIVLVLIVAATGFYVVDGTERAVVTRFGKYYKTFEPGLQFKIPFGIDKNYNVPVEVVQTEQFGFTTLKSGQSSKYKNGITAESTMLTGDLNIVDVEWIIQYRIVDPAAWLFNVQERVQTIRDISQSVVNTLVGDRAILDVMSAERSPIEETAKDVMNENFEQLGLGIKIITVRLQNIVPPVGVQDAFEDVNRANQDAERYINEGKEAYNKEIPLAQGKADQKLKVAEGYAIERINQAKGDVARFNAVYEEYRKAPGVTKQRLYLETMEQVFGSSDNAVLIDDKITNMLPIKNLTEKKGAEQ</sequence>
<keyword evidence="4 6" id="KW-1133">Transmembrane helix</keyword>
<evidence type="ECO:0000313" key="9">
    <source>
        <dbReference type="Proteomes" id="UP000016649"/>
    </source>
</evidence>
<dbReference type="SUPFAM" id="SSF117892">
    <property type="entry name" value="Band 7/SPFH domain"/>
    <property type="match status" value="1"/>
</dbReference>
<evidence type="ECO:0000256" key="3">
    <source>
        <dbReference type="ARBA" id="ARBA00022692"/>
    </source>
</evidence>
<dbReference type="PANTHER" id="PTHR43327">
    <property type="entry name" value="STOMATIN-LIKE PROTEIN 2, MITOCHONDRIAL"/>
    <property type="match status" value="1"/>
</dbReference>
<comment type="subunit">
    <text evidence="6">HflC and HflK may interact to form a multimeric complex.</text>
</comment>
<evidence type="ECO:0000259" key="7">
    <source>
        <dbReference type="SMART" id="SM00244"/>
    </source>
</evidence>
<evidence type="ECO:0000256" key="6">
    <source>
        <dbReference type="RuleBase" id="RU364113"/>
    </source>
</evidence>
<dbReference type="Proteomes" id="UP000016649">
    <property type="component" value="Unassembled WGS sequence"/>
</dbReference>